<evidence type="ECO:0000313" key="3">
    <source>
        <dbReference type="Proteomes" id="UP000000763"/>
    </source>
</evidence>
<dbReference type="AlphaFoldDB" id="Q654H9"/>
<evidence type="ECO:0000313" key="2">
    <source>
        <dbReference type="EMBL" id="BAD45788.1"/>
    </source>
</evidence>
<organism evidence="2 3">
    <name type="scientific">Oryza sativa subsp. japonica</name>
    <name type="common">Rice</name>
    <dbReference type="NCBI Taxonomy" id="39947"/>
    <lineage>
        <taxon>Eukaryota</taxon>
        <taxon>Viridiplantae</taxon>
        <taxon>Streptophyta</taxon>
        <taxon>Embryophyta</taxon>
        <taxon>Tracheophyta</taxon>
        <taxon>Spermatophyta</taxon>
        <taxon>Magnoliopsida</taxon>
        <taxon>Liliopsida</taxon>
        <taxon>Poales</taxon>
        <taxon>Poaceae</taxon>
        <taxon>BOP clade</taxon>
        <taxon>Oryzoideae</taxon>
        <taxon>Oryzeae</taxon>
        <taxon>Oryzinae</taxon>
        <taxon>Oryza</taxon>
        <taxon>Oryza sativa</taxon>
    </lineage>
</organism>
<dbReference type="EMBL" id="AP004688">
    <property type="protein sequence ID" value="BAD45788.1"/>
    <property type="molecule type" value="Genomic_DNA"/>
</dbReference>
<name>Q654H9_ORYSJ</name>
<dbReference type="Proteomes" id="UP000000763">
    <property type="component" value="Chromosome 6"/>
</dbReference>
<gene>
    <name evidence="2" type="primary">P0036C11.35</name>
</gene>
<accession>Q654H9</accession>
<protein>
    <submittedName>
        <fullName evidence="2">Uncharacterized protein</fullName>
    </submittedName>
</protein>
<reference evidence="3" key="2">
    <citation type="journal article" date="2008" name="Nucleic Acids Res.">
        <title>The rice annotation project database (RAP-DB): 2008 update.</title>
        <authorList>
            <consortium name="The rice annotation project (RAP)"/>
        </authorList>
    </citation>
    <scope>GENOME REANNOTATION</scope>
    <source>
        <strain evidence="3">cv. Nipponbare</strain>
    </source>
</reference>
<feature type="region of interest" description="Disordered" evidence="1">
    <location>
        <begin position="14"/>
        <end position="39"/>
    </location>
</feature>
<proteinExistence type="predicted"/>
<sequence>MAYAAAEITAVNARRGGGSSSNGTRPEFSGGCGARGERRGGGCWYFLATLLEI</sequence>
<reference evidence="3" key="1">
    <citation type="journal article" date="2005" name="Nature">
        <title>The map-based sequence of the rice genome.</title>
        <authorList>
            <consortium name="International rice genome sequencing project (IRGSP)"/>
            <person name="Matsumoto T."/>
            <person name="Wu J."/>
            <person name="Kanamori H."/>
            <person name="Katayose Y."/>
            <person name="Fujisawa M."/>
            <person name="Namiki N."/>
            <person name="Mizuno H."/>
            <person name="Yamamoto K."/>
            <person name="Antonio B.A."/>
            <person name="Baba T."/>
            <person name="Sakata K."/>
            <person name="Nagamura Y."/>
            <person name="Aoki H."/>
            <person name="Arikawa K."/>
            <person name="Arita K."/>
            <person name="Bito T."/>
            <person name="Chiden Y."/>
            <person name="Fujitsuka N."/>
            <person name="Fukunaka R."/>
            <person name="Hamada M."/>
            <person name="Harada C."/>
            <person name="Hayashi A."/>
            <person name="Hijishita S."/>
            <person name="Honda M."/>
            <person name="Hosokawa S."/>
            <person name="Ichikawa Y."/>
            <person name="Idonuma A."/>
            <person name="Iijima M."/>
            <person name="Ikeda M."/>
            <person name="Ikeno M."/>
            <person name="Ito K."/>
            <person name="Ito S."/>
            <person name="Ito T."/>
            <person name="Ito Y."/>
            <person name="Ito Y."/>
            <person name="Iwabuchi A."/>
            <person name="Kamiya K."/>
            <person name="Karasawa W."/>
            <person name="Kurita K."/>
            <person name="Katagiri S."/>
            <person name="Kikuta A."/>
            <person name="Kobayashi H."/>
            <person name="Kobayashi N."/>
            <person name="Machita K."/>
            <person name="Maehara T."/>
            <person name="Masukawa M."/>
            <person name="Mizubayashi T."/>
            <person name="Mukai Y."/>
            <person name="Nagasaki H."/>
            <person name="Nagata Y."/>
            <person name="Naito S."/>
            <person name="Nakashima M."/>
            <person name="Nakama Y."/>
            <person name="Nakamichi Y."/>
            <person name="Nakamura M."/>
            <person name="Meguro A."/>
            <person name="Negishi M."/>
            <person name="Ohta I."/>
            <person name="Ohta T."/>
            <person name="Okamoto M."/>
            <person name="Ono N."/>
            <person name="Saji S."/>
            <person name="Sakaguchi M."/>
            <person name="Sakai K."/>
            <person name="Shibata M."/>
            <person name="Shimokawa T."/>
            <person name="Song J."/>
            <person name="Takazaki Y."/>
            <person name="Terasawa K."/>
            <person name="Tsugane M."/>
            <person name="Tsuji K."/>
            <person name="Ueda S."/>
            <person name="Waki K."/>
            <person name="Yamagata H."/>
            <person name="Yamamoto M."/>
            <person name="Yamamoto S."/>
            <person name="Yamane H."/>
            <person name="Yoshiki S."/>
            <person name="Yoshihara R."/>
            <person name="Yukawa K."/>
            <person name="Zhong H."/>
            <person name="Yano M."/>
            <person name="Yuan Q."/>
            <person name="Ouyang S."/>
            <person name="Liu J."/>
            <person name="Jones K.M."/>
            <person name="Gansberger K."/>
            <person name="Moffat K."/>
            <person name="Hill J."/>
            <person name="Bera J."/>
            <person name="Fadrosh D."/>
            <person name="Jin S."/>
            <person name="Johri S."/>
            <person name="Kim M."/>
            <person name="Overton L."/>
            <person name="Reardon M."/>
            <person name="Tsitrin T."/>
            <person name="Vuong H."/>
            <person name="Weaver B."/>
            <person name="Ciecko A."/>
            <person name="Tallon L."/>
            <person name="Jackson J."/>
            <person name="Pai G."/>
            <person name="Aken S.V."/>
            <person name="Utterback T."/>
            <person name="Reidmuller S."/>
            <person name="Feldblyum T."/>
            <person name="Hsiao J."/>
            <person name="Zismann V."/>
            <person name="Iobst S."/>
            <person name="de Vazeille A.R."/>
            <person name="Buell C.R."/>
            <person name="Ying K."/>
            <person name="Li Y."/>
            <person name="Lu T."/>
            <person name="Huang Y."/>
            <person name="Zhao Q."/>
            <person name="Feng Q."/>
            <person name="Zhang L."/>
            <person name="Zhu J."/>
            <person name="Weng Q."/>
            <person name="Mu J."/>
            <person name="Lu Y."/>
            <person name="Fan D."/>
            <person name="Liu Y."/>
            <person name="Guan J."/>
            <person name="Zhang Y."/>
            <person name="Yu S."/>
            <person name="Liu X."/>
            <person name="Zhang Y."/>
            <person name="Hong G."/>
            <person name="Han B."/>
            <person name="Choisne N."/>
            <person name="Demange N."/>
            <person name="Orjeda G."/>
            <person name="Samain S."/>
            <person name="Cattolico L."/>
            <person name="Pelletier E."/>
            <person name="Couloux A."/>
            <person name="Segurens B."/>
            <person name="Wincker P."/>
            <person name="D'Hont A."/>
            <person name="Scarpelli C."/>
            <person name="Weissenbach J."/>
            <person name="Salanoubat M."/>
            <person name="Quetier F."/>
            <person name="Yu Y."/>
            <person name="Kim H.R."/>
            <person name="Rambo T."/>
            <person name="Currie J."/>
            <person name="Collura K."/>
            <person name="Luo M."/>
            <person name="Yang T."/>
            <person name="Ammiraju J.S.S."/>
            <person name="Engler F."/>
            <person name="Soderlund C."/>
            <person name="Wing R.A."/>
            <person name="Palmer L.E."/>
            <person name="de la Bastide M."/>
            <person name="Spiegel L."/>
            <person name="Nascimento L."/>
            <person name="Zutavern T."/>
            <person name="O'Shaughnessy A."/>
            <person name="Dike S."/>
            <person name="Dedhia N."/>
            <person name="Preston R."/>
            <person name="Balija V."/>
            <person name="McCombie W.R."/>
            <person name="Chow T."/>
            <person name="Chen H."/>
            <person name="Chung M."/>
            <person name="Chen C."/>
            <person name="Shaw J."/>
            <person name="Wu H."/>
            <person name="Hsiao K."/>
            <person name="Chao Y."/>
            <person name="Chu M."/>
            <person name="Cheng C."/>
            <person name="Hour A."/>
            <person name="Lee P."/>
            <person name="Lin S."/>
            <person name="Lin Y."/>
            <person name="Liou J."/>
            <person name="Liu S."/>
            <person name="Hsing Y."/>
            <person name="Raghuvanshi S."/>
            <person name="Mohanty A."/>
            <person name="Bharti A.K."/>
            <person name="Gaur A."/>
            <person name="Gupta V."/>
            <person name="Kumar D."/>
            <person name="Ravi V."/>
            <person name="Vij S."/>
            <person name="Kapur A."/>
            <person name="Khurana P."/>
            <person name="Khurana P."/>
            <person name="Khurana J.P."/>
            <person name="Tyagi A.K."/>
            <person name="Gaikwad K."/>
            <person name="Singh A."/>
            <person name="Dalal V."/>
            <person name="Srivastava S."/>
            <person name="Dixit A."/>
            <person name="Pal A.K."/>
            <person name="Ghazi I.A."/>
            <person name="Yadav M."/>
            <person name="Pandit A."/>
            <person name="Bhargava A."/>
            <person name="Sureshbabu K."/>
            <person name="Batra K."/>
            <person name="Sharma T.R."/>
            <person name="Mohapatra T."/>
            <person name="Singh N.K."/>
            <person name="Messing J."/>
            <person name="Nelson A.B."/>
            <person name="Fuks G."/>
            <person name="Kavchok S."/>
            <person name="Keizer G."/>
            <person name="Linton E."/>
            <person name="Llaca V."/>
            <person name="Song R."/>
            <person name="Tanyolac B."/>
            <person name="Young S."/>
            <person name="Ho-Il K."/>
            <person name="Hahn J.H."/>
            <person name="Sangsakoo G."/>
            <person name="Vanavichit A."/>
            <person name="de Mattos Luiz.A.T."/>
            <person name="Zimmer P.D."/>
            <person name="Malone G."/>
            <person name="Dellagostin O."/>
            <person name="de Oliveira A.C."/>
            <person name="Bevan M."/>
            <person name="Bancroft I."/>
            <person name="Minx P."/>
            <person name="Cordum H."/>
            <person name="Wilson R."/>
            <person name="Cheng Z."/>
            <person name="Jin W."/>
            <person name="Jiang J."/>
            <person name="Leong S.A."/>
            <person name="Iwama H."/>
            <person name="Gojobori T."/>
            <person name="Itoh T."/>
            <person name="Niimura Y."/>
            <person name="Fujii Y."/>
            <person name="Habara T."/>
            <person name="Sakai H."/>
            <person name="Sato Y."/>
            <person name="Wilson G."/>
            <person name="Kumar K."/>
            <person name="McCouch S."/>
            <person name="Juretic N."/>
            <person name="Hoen D."/>
            <person name="Wright S."/>
            <person name="Bruskiewich R."/>
            <person name="Bureau T."/>
            <person name="Miyao A."/>
            <person name="Hirochika H."/>
            <person name="Nishikawa T."/>
            <person name="Kadowaki K."/>
            <person name="Sugiura M."/>
            <person name="Burr B."/>
            <person name="Sasaki T."/>
        </authorList>
    </citation>
    <scope>NUCLEOTIDE SEQUENCE [LARGE SCALE GENOMIC DNA]</scope>
    <source>
        <strain evidence="3">cv. Nipponbare</strain>
    </source>
</reference>
<evidence type="ECO:0000256" key="1">
    <source>
        <dbReference type="SAM" id="MobiDB-lite"/>
    </source>
</evidence>